<accession>A0A5B7CJU2</accession>
<reference evidence="1 2" key="1">
    <citation type="submission" date="2019-05" db="EMBL/GenBank/DDBJ databases">
        <title>Another draft genome of Portunus trituberculatus and its Hox gene families provides insights of decapod evolution.</title>
        <authorList>
            <person name="Jeong J.-H."/>
            <person name="Song I."/>
            <person name="Kim S."/>
            <person name="Choi T."/>
            <person name="Kim D."/>
            <person name="Ryu S."/>
            <person name="Kim W."/>
        </authorList>
    </citation>
    <scope>NUCLEOTIDE SEQUENCE [LARGE SCALE GENOMIC DNA]</scope>
    <source>
        <tissue evidence="1">Muscle</tissue>
    </source>
</reference>
<proteinExistence type="predicted"/>
<dbReference type="Proteomes" id="UP000324222">
    <property type="component" value="Unassembled WGS sequence"/>
</dbReference>
<keyword evidence="2" id="KW-1185">Reference proteome</keyword>
<name>A0A5B7CJU2_PORTR</name>
<dbReference type="AlphaFoldDB" id="A0A5B7CJU2"/>
<evidence type="ECO:0000313" key="1">
    <source>
        <dbReference type="EMBL" id="MPC08606.1"/>
    </source>
</evidence>
<gene>
    <name evidence="1" type="ORF">E2C01_001194</name>
</gene>
<organism evidence="1 2">
    <name type="scientific">Portunus trituberculatus</name>
    <name type="common">Swimming crab</name>
    <name type="synonym">Neptunus trituberculatus</name>
    <dbReference type="NCBI Taxonomy" id="210409"/>
    <lineage>
        <taxon>Eukaryota</taxon>
        <taxon>Metazoa</taxon>
        <taxon>Ecdysozoa</taxon>
        <taxon>Arthropoda</taxon>
        <taxon>Crustacea</taxon>
        <taxon>Multicrustacea</taxon>
        <taxon>Malacostraca</taxon>
        <taxon>Eumalacostraca</taxon>
        <taxon>Eucarida</taxon>
        <taxon>Decapoda</taxon>
        <taxon>Pleocyemata</taxon>
        <taxon>Brachyura</taxon>
        <taxon>Eubrachyura</taxon>
        <taxon>Portunoidea</taxon>
        <taxon>Portunidae</taxon>
        <taxon>Portuninae</taxon>
        <taxon>Portunus</taxon>
    </lineage>
</organism>
<protein>
    <submittedName>
        <fullName evidence="1">Uncharacterized protein</fullName>
    </submittedName>
</protein>
<dbReference type="EMBL" id="VSRR010000036">
    <property type="protein sequence ID" value="MPC08606.1"/>
    <property type="molecule type" value="Genomic_DNA"/>
</dbReference>
<comment type="caution">
    <text evidence="1">The sequence shown here is derived from an EMBL/GenBank/DDBJ whole genome shotgun (WGS) entry which is preliminary data.</text>
</comment>
<sequence>MLKGIGNDTSLLWVISDTCVGRKKVSQHEPNRRAAFTLRSSTTPRSTSMSTTLQAWEVKNR</sequence>
<evidence type="ECO:0000313" key="2">
    <source>
        <dbReference type="Proteomes" id="UP000324222"/>
    </source>
</evidence>